<dbReference type="InterPro" id="IPR014710">
    <property type="entry name" value="RmlC-like_jellyroll"/>
</dbReference>
<dbReference type="OrthoDB" id="9798585at2"/>
<dbReference type="AlphaFoldDB" id="A0A517QYJ2"/>
<sequence length="112" mass="12776">MRNLFDDLPHDLPEELTDVLAEGERVRIERIVSTGQASPENFWYDQPQAEWVVLLAGSATLRLEGEPQPLTLQPGDHLLLPAGRRHRVERTSPDEPTVWLCVFFDESARTTE</sequence>
<dbReference type="KEGG" id="svp:Pan189_10900"/>
<gene>
    <name evidence="2" type="ORF">Pan189_10900</name>
</gene>
<evidence type="ECO:0000259" key="1">
    <source>
        <dbReference type="Pfam" id="PF07883"/>
    </source>
</evidence>
<dbReference type="RefSeq" id="WP_145362910.1">
    <property type="nucleotide sequence ID" value="NZ_CP036268.1"/>
</dbReference>
<dbReference type="InterPro" id="IPR011051">
    <property type="entry name" value="RmlC_Cupin_sf"/>
</dbReference>
<dbReference type="Gene3D" id="2.60.120.10">
    <property type="entry name" value="Jelly Rolls"/>
    <property type="match status" value="1"/>
</dbReference>
<organism evidence="2 3">
    <name type="scientific">Stratiformator vulcanicus</name>
    <dbReference type="NCBI Taxonomy" id="2527980"/>
    <lineage>
        <taxon>Bacteria</taxon>
        <taxon>Pseudomonadati</taxon>
        <taxon>Planctomycetota</taxon>
        <taxon>Planctomycetia</taxon>
        <taxon>Planctomycetales</taxon>
        <taxon>Planctomycetaceae</taxon>
        <taxon>Stratiformator</taxon>
    </lineage>
</organism>
<accession>A0A517QYJ2</accession>
<dbReference type="SUPFAM" id="SSF51182">
    <property type="entry name" value="RmlC-like cupins"/>
    <property type="match status" value="1"/>
</dbReference>
<dbReference type="Pfam" id="PF07883">
    <property type="entry name" value="Cupin_2"/>
    <property type="match status" value="1"/>
</dbReference>
<evidence type="ECO:0000313" key="2">
    <source>
        <dbReference type="EMBL" id="QDT36727.1"/>
    </source>
</evidence>
<reference evidence="2 3" key="1">
    <citation type="submission" date="2019-02" db="EMBL/GenBank/DDBJ databases">
        <title>Deep-cultivation of Planctomycetes and their phenomic and genomic characterization uncovers novel biology.</title>
        <authorList>
            <person name="Wiegand S."/>
            <person name="Jogler M."/>
            <person name="Boedeker C."/>
            <person name="Pinto D."/>
            <person name="Vollmers J."/>
            <person name="Rivas-Marin E."/>
            <person name="Kohn T."/>
            <person name="Peeters S.H."/>
            <person name="Heuer A."/>
            <person name="Rast P."/>
            <person name="Oberbeckmann S."/>
            <person name="Bunk B."/>
            <person name="Jeske O."/>
            <person name="Meyerdierks A."/>
            <person name="Storesund J.E."/>
            <person name="Kallscheuer N."/>
            <person name="Luecker S."/>
            <person name="Lage O.M."/>
            <person name="Pohl T."/>
            <person name="Merkel B.J."/>
            <person name="Hornburger P."/>
            <person name="Mueller R.-W."/>
            <person name="Bruemmer F."/>
            <person name="Labrenz M."/>
            <person name="Spormann A.M."/>
            <person name="Op den Camp H."/>
            <person name="Overmann J."/>
            <person name="Amann R."/>
            <person name="Jetten M.S.M."/>
            <person name="Mascher T."/>
            <person name="Medema M.H."/>
            <person name="Devos D.P."/>
            <person name="Kaster A.-K."/>
            <person name="Ovreas L."/>
            <person name="Rohde M."/>
            <person name="Galperin M.Y."/>
            <person name="Jogler C."/>
        </authorList>
    </citation>
    <scope>NUCLEOTIDE SEQUENCE [LARGE SCALE GENOMIC DNA]</scope>
    <source>
        <strain evidence="2 3">Pan189</strain>
    </source>
</reference>
<dbReference type="CDD" id="cd06981">
    <property type="entry name" value="cupin_reut_a1446"/>
    <property type="match status" value="1"/>
</dbReference>
<feature type="domain" description="Cupin type-2" evidence="1">
    <location>
        <begin position="46"/>
        <end position="103"/>
    </location>
</feature>
<evidence type="ECO:0000313" key="3">
    <source>
        <dbReference type="Proteomes" id="UP000317318"/>
    </source>
</evidence>
<keyword evidence="3" id="KW-1185">Reference proteome</keyword>
<dbReference type="Proteomes" id="UP000317318">
    <property type="component" value="Chromosome"/>
</dbReference>
<name>A0A517QYJ2_9PLAN</name>
<dbReference type="EMBL" id="CP036268">
    <property type="protein sequence ID" value="QDT36727.1"/>
    <property type="molecule type" value="Genomic_DNA"/>
</dbReference>
<dbReference type="InterPro" id="IPR013096">
    <property type="entry name" value="Cupin_2"/>
</dbReference>
<proteinExistence type="predicted"/>
<protein>
    <submittedName>
        <fullName evidence="2">Cupin domain protein</fullName>
    </submittedName>
</protein>